<evidence type="ECO:0000313" key="2">
    <source>
        <dbReference type="EMBL" id="KAJ1126065.1"/>
    </source>
</evidence>
<sequence length="190" mass="21389">MKHISALQSEPPNWSRRTPARNEPLFSITRKMEDRKAKRAGVATKLFDTSNVFNEVKSTGIEVAPRVQVPCMACWPSSCNSRDRAKRQFLAPVKLITSSGVQSRKEKKVNDSETGRNTGKKANKQLCGENFRRGRRRRTQGRRWNPQPRRAPGSQCTCHRGSPSVTANLCIQHRGGFAPESRSAEGRMDL</sequence>
<dbReference type="EMBL" id="JANPWB010000011">
    <property type="protein sequence ID" value="KAJ1126065.1"/>
    <property type="molecule type" value="Genomic_DNA"/>
</dbReference>
<dbReference type="AlphaFoldDB" id="A0AAV7PL32"/>
<proteinExistence type="predicted"/>
<protein>
    <submittedName>
        <fullName evidence="2">Uncharacterized protein</fullName>
    </submittedName>
</protein>
<reference evidence="2" key="1">
    <citation type="journal article" date="2022" name="bioRxiv">
        <title>Sequencing and chromosome-scale assembly of the giantPleurodeles waltlgenome.</title>
        <authorList>
            <person name="Brown T."/>
            <person name="Elewa A."/>
            <person name="Iarovenko S."/>
            <person name="Subramanian E."/>
            <person name="Araus A.J."/>
            <person name="Petzold A."/>
            <person name="Susuki M."/>
            <person name="Suzuki K.-i.T."/>
            <person name="Hayashi T."/>
            <person name="Toyoda A."/>
            <person name="Oliveira C."/>
            <person name="Osipova E."/>
            <person name="Leigh N.D."/>
            <person name="Simon A."/>
            <person name="Yun M.H."/>
        </authorList>
    </citation>
    <scope>NUCLEOTIDE SEQUENCE</scope>
    <source>
        <strain evidence="2">20211129_DDA</strain>
        <tissue evidence="2">Liver</tissue>
    </source>
</reference>
<accession>A0AAV7PL32</accession>
<gene>
    <name evidence="2" type="ORF">NDU88_004478</name>
</gene>
<organism evidence="2 3">
    <name type="scientific">Pleurodeles waltl</name>
    <name type="common">Iberian ribbed newt</name>
    <dbReference type="NCBI Taxonomy" id="8319"/>
    <lineage>
        <taxon>Eukaryota</taxon>
        <taxon>Metazoa</taxon>
        <taxon>Chordata</taxon>
        <taxon>Craniata</taxon>
        <taxon>Vertebrata</taxon>
        <taxon>Euteleostomi</taxon>
        <taxon>Amphibia</taxon>
        <taxon>Batrachia</taxon>
        <taxon>Caudata</taxon>
        <taxon>Salamandroidea</taxon>
        <taxon>Salamandridae</taxon>
        <taxon>Pleurodelinae</taxon>
        <taxon>Pleurodeles</taxon>
    </lineage>
</organism>
<evidence type="ECO:0000313" key="3">
    <source>
        <dbReference type="Proteomes" id="UP001066276"/>
    </source>
</evidence>
<evidence type="ECO:0000256" key="1">
    <source>
        <dbReference type="SAM" id="MobiDB-lite"/>
    </source>
</evidence>
<name>A0AAV7PL32_PLEWA</name>
<feature type="region of interest" description="Disordered" evidence="1">
    <location>
        <begin position="101"/>
        <end position="160"/>
    </location>
</feature>
<keyword evidence="3" id="KW-1185">Reference proteome</keyword>
<feature type="compositionally biased region" description="Polar residues" evidence="1">
    <location>
        <begin position="1"/>
        <end position="16"/>
    </location>
</feature>
<comment type="caution">
    <text evidence="2">The sequence shown here is derived from an EMBL/GenBank/DDBJ whole genome shotgun (WGS) entry which is preliminary data.</text>
</comment>
<dbReference type="Proteomes" id="UP001066276">
    <property type="component" value="Chromosome 7"/>
</dbReference>
<feature type="region of interest" description="Disordered" evidence="1">
    <location>
        <begin position="1"/>
        <end position="21"/>
    </location>
</feature>